<proteinExistence type="predicted"/>
<gene>
    <name evidence="2" type="ORF">DVH24_014595</name>
</gene>
<evidence type="ECO:0000313" key="3">
    <source>
        <dbReference type="Proteomes" id="UP000290289"/>
    </source>
</evidence>
<evidence type="ECO:0000256" key="1">
    <source>
        <dbReference type="SAM" id="MobiDB-lite"/>
    </source>
</evidence>
<keyword evidence="3" id="KW-1185">Reference proteome</keyword>
<feature type="region of interest" description="Disordered" evidence="1">
    <location>
        <begin position="85"/>
        <end position="105"/>
    </location>
</feature>
<sequence>MHEKMNKPVPSYANDHLIFISKLTGDLITAAIAIDTEEITIRAQLRMQKRLWRVREILRPWLQLKLKKMRGCNRRAKITDLGLGAEAGHKNEGSHSVLEKNSTWF</sequence>
<dbReference type="Proteomes" id="UP000290289">
    <property type="component" value="Chromosome 1"/>
</dbReference>
<name>A0A498KIM6_MALDO</name>
<evidence type="ECO:0000313" key="2">
    <source>
        <dbReference type="EMBL" id="RXI08029.1"/>
    </source>
</evidence>
<protein>
    <submittedName>
        <fullName evidence="2">Uncharacterized protein</fullName>
    </submittedName>
</protein>
<reference evidence="2 3" key="1">
    <citation type="submission" date="2018-10" db="EMBL/GenBank/DDBJ databases">
        <title>A high-quality apple genome assembly.</title>
        <authorList>
            <person name="Hu J."/>
        </authorList>
    </citation>
    <scope>NUCLEOTIDE SEQUENCE [LARGE SCALE GENOMIC DNA]</scope>
    <source>
        <strain evidence="3">cv. HFTH1</strain>
        <tissue evidence="2">Young leaf</tissue>
    </source>
</reference>
<dbReference type="EMBL" id="RDQH01000327">
    <property type="protein sequence ID" value="RXI08029.1"/>
    <property type="molecule type" value="Genomic_DNA"/>
</dbReference>
<dbReference type="AlphaFoldDB" id="A0A498KIM6"/>
<organism evidence="2 3">
    <name type="scientific">Malus domestica</name>
    <name type="common">Apple</name>
    <name type="synonym">Pyrus malus</name>
    <dbReference type="NCBI Taxonomy" id="3750"/>
    <lineage>
        <taxon>Eukaryota</taxon>
        <taxon>Viridiplantae</taxon>
        <taxon>Streptophyta</taxon>
        <taxon>Embryophyta</taxon>
        <taxon>Tracheophyta</taxon>
        <taxon>Spermatophyta</taxon>
        <taxon>Magnoliopsida</taxon>
        <taxon>eudicotyledons</taxon>
        <taxon>Gunneridae</taxon>
        <taxon>Pentapetalae</taxon>
        <taxon>rosids</taxon>
        <taxon>fabids</taxon>
        <taxon>Rosales</taxon>
        <taxon>Rosaceae</taxon>
        <taxon>Amygdaloideae</taxon>
        <taxon>Maleae</taxon>
        <taxon>Malus</taxon>
    </lineage>
</organism>
<accession>A0A498KIM6</accession>
<comment type="caution">
    <text evidence="2">The sequence shown here is derived from an EMBL/GenBank/DDBJ whole genome shotgun (WGS) entry which is preliminary data.</text>
</comment>